<accession>A0A1G2LTK4</accession>
<reference evidence="1 2" key="1">
    <citation type="journal article" date="2016" name="Nat. Commun.">
        <title>Thousands of microbial genomes shed light on interconnected biogeochemical processes in an aquifer system.</title>
        <authorList>
            <person name="Anantharaman K."/>
            <person name="Brown C.T."/>
            <person name="Hug L.A."/>
            <person name="Sharon I."/>
            <person name="Castelle C.J."/>
            <person name="Probst A.J."/>
            <person name="Thomas B.C."/>
            <person name="Singh A."/>
            <person name="Wilkins M.J."/>
            <person name="Karaoz U."/>
            <person name="Brodie E.L."/>
            <person name="Williams K.H."/>
            <person name="Hubbard S.S."/>
            <person name="Banfield J.F."/>
        </authorList>
    </citation>
    <scope>NUCLEOTIDE SEQUENCE [LARGE SCALE GENOMIC DNA]</scope>
</reference>
<organism evidence="1 2">
    <name type="scientific">Candidatus Tagabacteria bacterium RIFCSPLOWO2_01_FULL_42_9</name>
    <dbReference type="NCBI Taxonomy" id="1802296"/>
    <lineage>
        <taxon>Bacteria</taxon>
        <taxon>Candidatus Tagaibacteriota</taxon>
    </lineage>
</organism>
<protein>
    <submittedName>
        <fullName evidence="1">Uncharacterized protein</fullName>
    </submittedName>
</protein>
<comment type="caution">
    <text evidence="1">The sequence shown here is derived from an EMBL/GenBank/DDBJ whole genome shotgun (WGS) entry which is preliminary data.</text>
</comment>
<proteinExistence type="predicted"/>
<dbReference type="EMBL" id="MHRA01000033">
    <property type="protein sequence ID" value="OHA14970.1"/>
    <property type="molecule type" value="Genomic_DNA"/>
</dbReference>
<evidence type="ECO:0000313" key="1">
    <source>
        <dbReference type="EMBL" id="OHA14970.1"/>
    </source>
</evidence>
<sequence length="176" mass="20805">MAIHNTAYSFYPEKYAKKAKVFSLEKIIRHFKGKAINFQPIEEKFKNQKLPKESIVIVLVDDMDTRAEIWQKRIKNNPDVFLYFEGRMSFETYRLYTIRPCVPEDIGFYESRLYPQSEAYQETCGQRSIVFTPMSLAAEIACNIKKFVKNEPVYKEIIREFYAGTLIANELMEKRV</sequence>
<dbReference type="Proteomes" id="UP000178116">
    <property type="component" value="Unassembled WGS sequence"/>
</dbReference>
<evidence type="ECO:0000313" key="2">
    <source>
        <dbReference type="Proteomes" id="UP000178116"/>
    </source>
</evidence>
<gene>
    <name evidence="1" type="ORF">A3A10_02835</name>
</gene>
<name>A0A1G2LTK4_9BACT</name>
<dbReference type="AlphaFoldDB" id="A0A1G2LTK4"/>